<gene>
    <name evidence="2" type="ORF">SCMU_35270</name>
</gene>
<organism evidence="2 3">
    <name type="scientific">Sinomonas cyclohexanicum</name>
    <name type="common">Corynebacterium cyclohexanicum</name>
    <dbReference type="NCBI Taxonomy" id="322009"/>
    <lineage>
        <taxon>Bacteria</taxon>
        <taxon>Bacillati</taxon>
        <taxon>Actinomycetota</taxon>
        <taxon>Actinomycetes</taxon>
        <taxon>Micrococcales</taxon>
        <taxon>Micrococcaceae</taxon>
        <taxon>Sinomonas</taxon>
    </lineage>
</organism>
<feature type="compositionally biased region" description="Basic and acidic residues" evidence="1">
    <location>
        <begin position="58"/>
        <end position="76"/>
    </location>
</feature>
<protein>
    <submittedName>
        <fullName evidence="2">Uncharacterized protein</fullName>
    </submittedName>
</protein>
<reference evidence="2 3" key="1">
    <citation type="journal article" date="2021" name="J. Biosci. Bioeng.">
        <title>Identification and characterization of a chc gene cluster responsible for the aromatization pathway of cyclohexanecarboxylate degradation in Sinomonas cyclohexanicum ATCC 51369.</title>
        <authorList>
            <person name="Yamamoto T."/>
            <person name="Hasegawa Y."/>
            <person name="Lau P.C.K."/>
            <person name="Iwaki H."/>
        </authorList>
    </citation>
    <scope>NUCLEOTIDE SEQUENCE [LARGE SCALE GENOMIC DNA]</scope>
    <source>
        <strain evidence="2 3">ATCC 51369</strain>
    </source>
</reference>
<evidence type="ECO:0000313" key="3">
    <source>
        <dbReference type="Proteomes" id="UP001319861"/>
    </source>
</evidence>
<dbReference type="EMBL" id="AP024525">
    <property type="protein sequence ID" value="BCT77685.1"/>
    <property type="molecule type" value="Genomic_DNA"/>
</dbReference>
<keyword evidence="3" id="KW-1185">Reference proteome</keyword>
<sequence length="76" mass="8549">MWPALDLGQPERTGIEVCREVNATVPHIPCLLHAVTDDAEARRRGLAVWDLQSSPRTLAERPRNAAQWRHERGGRG</sequence>
<evidence type="ECO:0000313" key="2">
    <source>
        <dbReference type="EMBL" id="BCT77685.1"/>
    </source>
</evidence>
<feature type="region of interest" description="Disordered" evidence="1">
    <location>
        <begin position="55"/>
        <end position="76"/>
    </location>
</feature>
<evidence type="ECO:0000256" key="1">
    <source>
        <dbReference type="SAM" id="MobiDB-lite"/>
    </source>
</evidence>
<accession>A0ABM7PZF6</accession>
<dbReference type="Proteomes" id="UP001319861">
    <property type="component" value="Chromosome"/>
</dbReference>
<name>A0ABM7PZF6_SINCY</name>
<proteinExistence type="predicted"/>